<comment type="subunit">
    <text evidence="6">Component of the RNA polymerase III (Pol III) complex consisting of 17 subunits.</text>
</comment>
<dbReference type="GO" id="GO:0003697">
    <property type="term" value="F:single-stranded DNA binding"/>
    <property type="evidence" value="ECO:0007669"/>
    <property type="project" value="UniProtKB-UniRule"/>
</dbReference>
<dbReference type="Pfam" id="PF08221">
    <property type="entry name" value="HTH_9"/>
    <property type="match status" value="1"/>
</dbReference>
<dbReference type="InterPro" id="IPR055207">
    <property type="entry name" value="POLR3C_WHD"/>
</dbReference>
<feature type="domain" description="DNA-directed RNA polymerase III subunit RPC3 winged-helix" evidence="9">
    <location>
        <begin position="331"/>
        <end position="407"/>
    </location>
</feature>
<protein>
    <recommendedName>
        <fullName evidence="6">DNA-directed RNA polymerase III subunit RPC3</fullName>
        <shortName evidence="6">RNA polymerase III subunit C3</shortName>
    </recommendedName>
</protein>
<dbReference type="Pfam" id="PF22536">
    <property type="entry name" value="WHD_POLR3C"/>
    <property type="match status" value="1"/>
</dbReference>
<evidence type="ECO:0000313" key="10">
    <source>
        <dbReference type="EMBL" id="KAK9503027.1"/>
    </source>
</evidence>
<organism evidence="10 11">
    <name type="scientific">Rhynocoris fuscipes</name>
    <dbReference type="NCBI Taxonomy" id="488301"/>
    <lineage>
        <taxon>Eukaryota</taxon>
        <taxon>Metazoa</taxon>
        <taxon>Ecdysozoa</taxon>
        <taxon>Arthropoda</taxon>
        <taxon>Hexapoda</taxon>
        <taxon>Insecta</taxon>
        <taxon>Pterygota</taxon>
        <taxon>Neoptera</taxon>
        <taxon>Paraneoptera</taxon>
        <taxon>Hemiptera</taxon>
        <taxon>Heteroptera</taxon>
        <taxon>Panheteroptera</taxon>
        <taxon>Cimicomorpha</taxon>
        <taxon>Reduviidae</taxon>
        <taxon>Harpactorinae</taxon>
        <taxon>Harpactorini</taxon>
        <taxon>Rhynocoris</taxon>
    </lineage>
</organism>
<accession>A0AAW1CXK6</accession>
<dbReference type="Proteomes" id="UP001461498">
    <property type="component" value="Unassembled WGS sequence"/>
</dbReference>
<name>A0AAW1CXK6_9HEMI</name>
<evidence type="ECO:0000313" key="11">
    <source>
        <dbReference type="Proteomes" id="UP001461498"/>
    </source>
</evidence>
<evidence type="ECO:0000256" key="6">
    <source>
        <dbReference type="RuleBase" id="RU367076"/>
    </source>
</evidence>
<dbReference type="PANTHER" id="PTHR12949">
    <property type="entry name" value="RNA POLYMERASE III DNA DIRECTED -RELATED"/>
    <property type="match status" value="1"/>
</dbReference>
<dbReference type="InterPro" id="IPR013197">
    <property type="entry name" value="RNA_pol_III_RPC82-rel_HTH"/>
</dbReference>
<keyword evidence="4 6" id="KW-0804">Transcription</keyword>
<evidence type="ECO:0000256" key="1">
    <source>
        <dbReference type="ARBA" id="ARBA00004123"/>
    </source>
</evidence>
<evidence type="ECO:0000256" key="5">
    <source>
        <dbReference type="ARBA" id="ARBA00023242"/>
    </source>
</evidence>
<dbReference type="PANTHER" id="PTHR12949:SF0">
    <property type="entry name" value="DNA-DIRECTED RNA POLYMERASE III SUBUNIT RPC3"/>
    <property type="match status" value="1"/>
</dbReference>
<feature type="domain" description="RNA polymerase III subunit RPC82-related helix-turn-helix" evidence="8">
    <location>
        <begin position="7"/>
        <end position="64"/>
    </location>
</feature>
<dbReference type="GO" id="GO:0006351">
    <property type="term" value="P:DNA-templated transcription"/>
    <property type="evidence" value="ECO:0007669"/>
    <property type="project" value="InterPro"/>
</dbReference>
<comment type="similarity">
    <text evidence="2 6">Belongs to the eukaryotic RPC3/POLR3C RNA polymerase subunit family.</text>
</comment>
<feature type="domain" description="RNA polymerase III Rpc82 C -terminal" evidence="7">
    <location>
        <begin position="208"/>
        <end position="322"/>
    </location>
</feature>
<keyword evidence="5 6" id="KW-0539">Nucleus</keyword>
<dbReference type="Pfam" id="PF05645">
    <property type="entry name" value="RNA_pol_Rpc82"/>
    <property type="match status" value="1"/>
</dbReference>
<comment type="caution">
    <text evidence="10">The sequence shown here is derived from an EMBL/GenBank/DDBJ whole genome shotgun (WGS) entry which is preliminary data.</text>
</comment>
<reference evidence="10 11" key="1">
    <citation type="submission" date="2022-12" db="EMBL/GenBank/DDBJ databases">
        <title>Chromosome-level genome assembly of true bugs.</title>
        <authorList>
            <person name="Ma L."/>
            <person name="Li H."/>
        </authorList>
    </citation>
    <scope>NUCLEOTIDE SEQUENCE [LARGE SCALE GENOMIC DNA]</scope>
    <source>
        <strain evidence="10">Lab_2022b</strain>
    </source>
</reference>
<evidence type="ECO:0000259" key="7">
    <source>
        <dbReference type="Pfam" id="PF05645"/>
    </source>
</evidence>
<evidence type="ECO:0000256" key="4">
    <source>
        <dbReference type="ARBA" id="ARBA00023163"/>
    </source>
</evidence>
<dbReference type="FunFam" id="1.10.10.10:FF:000199">
    <property type="entry name" value="DNA-directed RNA polymerase III subunit RPC3"/>
    <property type="match status" value="1"/>
</dbReference>
<dbReference type="InterPro" id="IPR039748">
    <property type="entry name" value="RPC3"/>
</dbReference>
<dbReference type="EMBL" id="JAPXFL010000008">
    <property type="protein sequence ID" value="KAK9503027.1"/>
    <property type="molecule type" value="Genomic_DNA"/>
</dbReference>
<dbReference type="AlphaFoldDB" id="A0AAW1CXK6"/>
<dbReference type="GO" id="GO:0005666">
    <property type="term" value="C:RNA polymerase III complex"/>
    <property type="evidence" value="ECO:0007669"/>
    <property type="project" value="UniProtKB-UniRule"/>
</dbReference>
<sequence length="520" mass="60018">MSVKYGELCSILILENFGNVAQKIHDELQWGPLTFKLILSAVGLPAGLVKRALCILIQYGFVTFEPGNNPDIAEYKLLQEKIVLLLRYPKYLTLIKYKRGEPSMLLVEEVLRHGSITATKAILQTWKRIQQGAIATYTDGISGLKEFFHQLIINQYLICCPSPNTESGANEECRVPHLLINENDLFSPPDINLQKLMELERGNSTDDPGDGGILWRCNFDRFHQDLRDEIMVEAVRRRFDNEAAALMEIILQLMYERTDAWASSSNPVPFTSIRENLEKKKWPQLSQFLDQYLKVLEEDSSNFIRRSGEGTTSSVFVNLTVAFHNITSAAIENVVEHRFGCKAARIFRLVKQKRYIDQEQLQKLAMIPDKEAKQLTYRLLQESFLHVHELKKPVSSGPNKSFYLLHIDFKQVAQVVLNMCYKGVYNTLIRAKHEKVNNFRLIEKFEKLNTIAKNMREQGDDENLIKQLLNEWMTPPEKGLLESVEAMVEKLRMAELYVDDTIFLIHLFTYYDAAHLRDKP</sequence>
<evidence type="ECO:0000256" key="2">
    <source>
        <dbReference type="ARBA" id="ARBA00007206"/>
    </source>
</evidence>
<dbReference type="Gene3D" id="6.10.140.1450">
    <property type="match status" value="1"/>
</dbReference>
<keyword evidence="11" id="KW-1185">Reference proteome</keyword>
<dbReference type="InterPro" id="IPR008806">
    <property type="entry name" value="RNA_pol_III_Rpc82_C"/>
</dbReference>
<proteinExistence type="inferred from homology"/>
<dbReference type="Gene3D" id="1.10.10.10">
    <property type="entry name" value="Winged helix-like DNA-binding domain superfamily/Winged helix DNA-binding domain"/>
    <property type="match status" value="4"/>
</dbReference>
<comment type="subcellular location">
    <subcellularLocation>
        <location evidence="1 6">Nucleus</location>
    </subcellularLocation>
</comment>
<evidence type="ECO:0000259" key="8">
    <source>
        <dbReference type="Pfam" id="PF08221"/>
    </source>
</evidence>
<gene>
    <name evidence="10" type="ORF">O3M35_011681</name>
</gene>
<evidence type="ECO:0000259" key="9">
    <source>
        <dbReference type="Pfam" id="PF22536"/>
    </source>
</evidence>
<keyword evidence="3 6" id="KW-0240">DNA-directed RNA polymerase</keyword>
<comment type="function">
    <text evidence="6">DNA-dependent RNA polymerase catalyzes the transcription of DNA into RNA using the four ribonucleoside triphosphates as substrates. Specific core component of RNA polymerase III which synthesizes small RNAs, such as 5S rRNA and tRNAs.</text>
</comment>
<dbReference type="Pfam" id="PF20912">
    <property type="entry name" value="RPC3_helical"/>
    <property type="match status" value="1"/>
</dbReference>
<dbReference type="InterPro" id="IPR036388">
    <property type="entry name" value="WH-like_DNA-bd_sf"/>
</dbReference>
<evidence type="ECO:0000256" key="3">
    <source>
        <dbReference type="ARBA" id="ARBA00022478"/>
    </source>
</evidence>